<dbReference type="EMBL" id="DMVW01000201">
    <property type="protein sequence ID" value="HAR54335.1"/>
    <property type="molecule type" value="Genomic_DNA"/>
</dbReference>
<dbReference type="InterPro" id="IPR003754">
    <property type="entry name" value="4pyrrol_synth_uPrphyn_synth"/>
</dbReference>
<dbReference type="RefSeq" id="WP_339851623.1">
    <property type="nucleotide sequence ID" value="NZ_CAXAXR010000002.1"/>
</dbReference>
<gene>
    <name evidence="2" type="ORF">DCS45_21045</name>
</gene>
<feature type="domain" description="Tetrapyrrole biosynthesis uroporphyrinogen III synthase" evidence="1">
    <location>
        <begin position="31"/>
        <end position="217"/>
    </location>
</feature>
<dbReference type="InterPro" id="IPR036108">
    <property type="entry name" value="4pyrrol_syn_uPrphyn_synt_sf"/>
</dbReference>
<proteinExistence type="predicted"/>
<comment type="caution">
    <text evidence="2">The sequence shown here is derived from an EMBL/GenBank/DDBJ whole genome shotgun (WGS) entry which is preliminary data.</text>
</comment>
<dbReference type="CDD" id="cd06578">
    <property type="entry name" value="HemD"/>
    <property type="match status" value="1"/>
</dbReference>
<sequence length="237" mass="25148">MAPSLLITRPSPDDVEFARDARHVLGADVPVVRAPLIEIEPLAIPDPGDAMSLILTSKHALFAAPLGLPLWVVGPKLGALARAAGHDLRHVAPDAAHLLDHFKQSPPPTPALHLHGNHMACDVAAALRAMGHAALDHAVYHQHQRPLTAEARTLLEGETAVILPLFSPRTCHIFFQDAAARAPLVVLALSNAVAARVPRGAARAVIVADRPDAEAMLMALPAAWEIAKRVEGENSPQ</sequence>
<reference evidence="2 3" key="1">
    <citation type="journal article" date="2018" name="Nat. Biotechnol.">
        <title>A standardized bacterial taxonomy based on genome phylogeny substantially revises the tree of life.</title>
        <authorList>
            <person name="Parks D.H."/>
            <person name="Chuvochina M."/>
            <person name="Waite D.W."/>
            <person name="Rinke C."/>
            <person name="Skarshewski A."/>
            <person name="Chaumeil P.A."/>
            <person name="Hugenholtz P."/>
        </authorList>
    </citation>
    <scope>NUCLEOTIDE SEQUENCE [LARGE SCALE GENOMIC DNA]</scope>
    <source>
        <strain evidence="2">UBA9169</strain>
    </source>
</reference>
<dbReference type="GO" id="GO:0033014">
    <property type="term" value="P:tetrapyrrole biosynthetic process"/>
    <property type="evidence" value="ECO:0007669"/>
    <property type="project" value="InterPro"/>
</dbReference>
<dbReference type="SUPFAM" id="SSF69618">
    <property type="entry name" value="HemD-like"/>
    <property type="match status" value="1"/>
</dbReference>
<name>A0A348WIH3_9RHOB</name>
<organism evidence="2 3">
    <name type="scientific">Roseovarius nubinhibens</name>
    <dbReference type="NCBI Taxonomy" id="314263"/>
    <lineage>
        <taxon>Bacteria</taxon>
        <taxon>Pseudomonadati</taxon>
        <taxon>Pseudomonadota</taxon>
        <taxon>Alphaproteobacteria</taxon>
        <taxon>Rhodobacterales</taxon>
        <taxon>Roseobacteraceae</taxon>
        <taxon>Roseovarius</taxon>
    </lineage>
</organism>
<protein>
    <recommendedName>
        <fullName evidence="1">Tetrapyrrole biosynthesis uroporphyrinogen III synthase domain-containing protein</fullName>
    </recommendedName>
</protein>
<dbReference type="Proteomes" id="UP000264719">
    <property type="component" value="Unassembled WGS sequence"/>
</dbReference>
<dbReference type="AlphaFoldDB" id="A0A348WIH3"/>
<evidence type="ECO:0000313" key="3">
    <source>
        <dbReference type="Proteomes" id="UP000264719"/>
    </source>
</evidence>
<dbReference type="GO" id="GO:0004852">
    <property type="term" value="F:uroporphyrinogen-III synthase activity"/>
    <property type="evidence" value="ECO:0007669"/>
    <property type="project" value="InterPro"/>
</dbReference>
<evidence type="ECO:0000259" key="1">
    <source>
        <dbReference type="Pfam" id="PF02602"/>
    </source>
</evidence>
<dbReference type="Pfam" id="PF02602">
    <property type="entry name" value="HEM4"/>
    <property type="match status" value="1"/>
</dbReference>
<dbReference type="Gene3D" id="3.40.50.10090">
    <property type="match status" value="1"/>
</dbReference>
<accession>A0A348WIH3</accession>
<evidence type="ECO:0000313" key="2">
    <source>
        <dbReference type="EMBL" id="HAR54335.1"/>
    </source>
</evidence>